<dbReference type="Gene3D" id="3.30.590.20">
    <property type="match status" value="1"/>
</dbReference>
<evidence type="ECO:0000256" key="5">
    <source>
        <dbReference type="HAMAP-Rule" id="MF_01609"/>
    </source>
</evidence>
<dbReference type="Pfam" id="PF04107">
    <property type="entry name" value="GCS2"/>
    <property type="match status" value="1"/>
</dbReference>
<keyword evidence="3 5" id="KW-0067">ATP-binding</keyword>
<keyword evidence="1 5" id="KW-0436">Ligase</keyword>
<evidence type="ECO:0000256" key="3">
    <source>
        <dbReference type="ARBA" id="ARBA00022840"/>
    </source>
</evidence>
<protein>
    <recommendedName>
        <fullName evidence="5">Putative glutamate--cysteine ligase 2</fullName>
        <ecNumber evidence="5">6.3.2.2</ecNumber>
    </recommendedName>
    <alternativeName>
        <fullName evidence="5">Gamma-glutamylcysteine synthetase 2</fullName>
        <shortName evidence="5">GCS 2</shortName>
        <shortName evidence="5">Gamma-GCS 2</shortName>
    </alternativeName>
</protein>
<dbReference type="PANTHER" id="PTHR36510">
    <property type="entry name" value="GLUTAMATE--CYSTEINE LIGASE 2-RELATED"/>
    <property type="match status" value="1"/>
</dbReference>
<evidence type="ECO:0000256" key="2">
    <source>
        <dbReference type="ARBA" id="ARBA00022741"/>
    </source>
</evidence>
<dbReference type="EMBL" id="FUWS01000001">
    <property type="protein sequence ID" value="SJZ38746.1"/>
    <property type="molecule type" value="Genomic_DNA"/>
</dbReference>
<evidence type="ECO:0000256" key="1">
    <source>
        <dbReference type="ARBA" id="ARBA00022598"/>
    </source>
</evidence>
<feature type="compositionally biased region" description="Basic and acidic residues" evidence="6">
    <location>
        <begin position="1"/>
        <end position="12"/>
    </location>
</feature>
<sequence length="413" mass="44596">MDELGRTSHDYRSPTPDASPLPVIPPEATAAPLAAPAPREEAWPGPPTFGVEEEFFVVDAQSRQVSPRAATVLSGAREVSADLCAEITRFQVESAGPVCHTAGQLHTALVESRRSLTDSAAARGLAVTATGTVVLGEVASAPLTDGARYRAIASRFGALREAHVVCGCHVHVAVADRLTAVSVVNHLRPWLPILLALTANSPFQRGRDTGYASWRSILWGRLPSAGPPPWFDSVADHERMVTEMLRSGAILDRRMVYWDVRPSEHLPTLEIRVADVAATVEEAVLFAVLVRGLTSVALRHVAEGRPAPRIPDRVLRLAMWRSARDGLEGAALDPFTVEPVPARRQVDRLVEAAMPGLRAAGETDLVDHLLGRVLEVGSGAHRQRAAHARRGRLSDVVDLLVRQTRHGLEAVEK</sequence>
<keyword evidence="8" id="KW-1185">Reference proteome</keyword>
<dbReference type="SUPFAM" id="SSF55931">
    <property type="entry name" value="Glutamine synthetase/guanido kinase"/>
    <property type="match status" value="1"/>
</dbReference>
<dbReference type="PANTHER" id="PTHR36510:SF1">
    <property type="entry name" value="GLUTAMATE--CYSTEINE LIGASE 2-RELATED"/>
    <property type="match status" value="1"/>
</dbReference>
<evidence type="ECO:0000313" key="7">
    <source>
        <dbReference type="EMBL" id="SJZ38746.1"/>
    </source>
</evidence>
<accession>A0A1T4K8L7</accession>
<dbReference type="NCBIfam" id="NF010041">
    <property type="entry name" value="PRK13517.1-1"/>
    <property type="match status" value="1"/>
</dbReference>
<dbReference type="InterPro" id="IPR011793">
    <property type="entry name" value="YbdK"/>
</dbReference>
<dbReference type="STRING" id="1122192.SAMN02745673_00232"/>
<dbReference type="NCBIfam" id="TIGR02050">
    <property type="entry name" value="gshA_cyan_rel"/>
    <property type="match status" value="1"/>
</dbReference>
<comment type="catalytic activity">
    <reaction evidence="4 5">
        <text>L-cysteine + L-glutamate + ATP = gamma-L-glutamyl-L-cysteine + ADP + phosphate + H(+)</text>
        <dbReference type="Rhea" id="RHEA:13285"/>
        <dbReference type="ChEBI" id="CHEBI:15378"/>
        <dbReference type="ChEBI" id="CHEBI:29985"/>
        <dbReference type="ChEBI" id="CHEBI:30616"/>
        <dbReference type="ChEBI" id="CHEBI:35235"/>
        <dbReference type="ChEBI" id="CHEBI:43474"/>
        <dbReference type="ChEBI" id="CHEBI:58173"/>
        <dbReference type="ChEBI" id="CHEBI:456216"/>
        <dbReference type="EC" id="6.3.2.2"/>
    </reaction>
</comment>
<dbReference type="GO" id="GO:0042398">
    <property type="term" value="P:modified amino acid biosynthetic process"/>
    <property type="evidence" value="ECO:0007669"/>
    <property type="project" value="InterPro"/>
</dbReference>
<dbReference type="InterPro" id="IPR050141">
    <property type="entry name" value="GCL_type2/YbdK_subfam"/>
</dbReference>
<dbReference type="InterPro" id="IPR014746">
    <property type="entry name" value="Gln_synth/guanido_kin_cat_dom"/>
</dbReference>
<dbReference type="EC" id="6.3.2.2" evidence="5"/>
<dbReference type="GO" id="GO:0004357">
    <property type="term" value="F:glutamate-cysteine ligase activity"/>
    <property type="evidence" value="ECO:0007669"/>
    <property type="project" value="UniProtKB-EC"/>
</dbReference>
<proteinExistence type="inferred from homology"/>
<name>A0A1T4K8L7_9ACTN</name>
<evidence type="ECO:0000256" key="6">
    <source>
        <dbReference type="SAM" id="MobiDB-lite"/>
    </source>
</evidence>
<keyword evidence="2 5" id="KW-0547">Nucleotide-binding</keyword>
<dbReference type="InterPro" id="IPR006336">
    <property type="entry name" value="GCS2"/>
</dbReference>
<feature type="region of interest" description="Disordered" evidence="6">
    <location>
        <begin position="1"/>
        <end position="26"/>
    </location>
</feature>
<evidence type="ECO:0000313" key="8">
    <source>
        <dbReference type="Proteomes" id="UP000190637"/>
    </source>
</evidence>
<organism evidence="7 8">
    <name type="scientific">Marinactinospora thermotolerans DSM 45154</name>
    <dbReference type="NCBI Taxonomy" id="1122192"/>
    <lineage>
        <taxon>Bacteria</taxon>
        <taxon>Bacillati</taxon>
        <taxon>Actinomycetota</taxon>
        <taxon>Actinomycetes</taxon>
        <taxon>Streptosporangiales</taxon>
        <taxon>Nocardiopsidaceae</taxon>
        <taxon>Marinactinospora</taxon>
    </lineage>
</organism>
<reference evidence="7 8" key="1">
    <citation type="submission" date="2017-02" db="EMBL/GenBank/DDBJ databases">
        <authorList>
            <person name="Peterson S.W."/>
        </authorList>
    </citation>
    <scope>NUCLEOTIDE SEQUENCE [LARGE SCALE GENOMIC DNA]</scope>
    <source>
        <strain evidence="7 8">DSM 45154</strain>
    </source>
</reference>
<dbReference type="OrthoDB" id="9803842at2"/>
<comment type="similarity">
    <text evidence="5">Belongs to the glutamate--cysteine ligase type 2 family. YbdK subfamily.</text>
</comment>
<dbReference type="RefSeq" id="WP_078759671.1">
    <property type="nucleotide sequence ID" value="NZ_FUWS01000001.1"/>
</dbReference>
<dbReference type="Proteomes" id="UP000190637">
    <property type="component" value="Unassembled WGS sequence"/>
</dbReference>
<dbReference type="GO" id="GO:0005524">
    <property type="term" value="F:ATP binding"/>
    <property type="evidence" value="ECO:0007669"/>
    <property type="project" value="UniProtKB-KW"/>
</dbReference>
<evidence type="ECO:0000256" key="4">
    <source>
        <dbReference type="ARBA" id="ARBA00048819"/>
    </source>
</evidence>
<dbReference type="AlphaFoldDB" id="A0A1T4K8L7"/>
<gene>
    <name evidence="7" type="ORF">SAMN02745673_00232</name>
</gene>
<dbReference type="HAMAP" id="MF_01609">
    <property type="entry name" value="Glu_cys_ligase_2"/>
    <property type="match status" value="1"/>
</dbReference>
<comment type="function">
    <text evidence="5">ATP-dependent carboxylate-amine ligase which exhibits weak glutamate--cysteine ligase activity.</text>
</comment>